<accession>A0A0C2YV34</accession>
<reference evidence="5" key="2">
    <citation type="submission" date="2015-01" db="EMBL/GenBank/DDBJ databases">
        <title>Evolutionary Origins and Diversification of the Mycorrhizal Mutualists.</title>
        <authorList>
            <consortium name="DOE Joint Genome Institute"/>
            <consortium name="Mycorrhizal Genomics Consortium"/>
            <person name="Kohler A."/>
            <person name="Kuo A."/>
            <person name="Nagy L.G."/>
            <person name="Floudas D."/>
            <person name="Copeland A."/>
            <person name="Barry K.W."/>
            <person name="Cichocki N."/>
            <person name="Veneault-Fourrey C."/>
            <person name="LaButti K."/>
            <person name="Lindquist E.A."/>
            <person name="Lipzen A."/>
            <person name="Lundell T."/>
            <person name="Morin E."/>
            <person name="Murat C."/>
            <person name="Riley R."/>
            <person name="Ohm R."/>
            <person name="Sun H."/>
            <person name="Tunlid A."/>
            <person name="Henrissat B."/>
            <person name="Grigoriev I.V."/>
            <person name="Hibbett D.S."/>
            <person name="Martin F."/>
        </authorList>
    </citation>
    <scope>NUCLEOTIDE SEQUENCE [LARGE SCALE GENOMIC DNA]</scope>
    <source>
        <strain evidence="5">h7</strain>
    </source>
</reference>
<dbReference type="InterPro" id="IPR051681">
    <property type="entry name" value="Ser/Thr_Kinases-Pseudokinases"/>
</dbReference>
<organism evidence="4 5">
    <name type="scientific">Hebeloma cylindrosporum</name>
    <dbReference type="NCBI Taxonomy" id="76867"/>
    <lineage>
        <taxon>Eukaryota</taxon>
        <taxon>Fungi</taxon>
        <taxon>Dikarya</taxon>
        <taxon>Basidiomycota</taxon>
        <taxon>Agaricomycotina</taxon>
        <taxon>Agaricomycetes</taxon>
        <taxon>Agaricomycetidae</taxon>
        <taxon>Agaricales</taxon>
        <taxon>Agaricineae</taxon>
        <taxon>Hymenogastraceae</taxon>
        <taxon>Hebeloma</taxon>
    </lineage>
</organism>
<reference evidence="4 5" key="1">
    <citation type="submission" date="2014-04" db="EMBL/GenBank/DDBJ databases">
        <authorList>
            <consortium name="DOE Joint Genome Institute"/>
            <person name="Kuo A."/>
            <person name="Gay G."/>
            <person name="Dore J."/>
            <person name="Kohler A."/>
            <person name="Nagy L.G."/>
            <person name="Floudas D."/>
            <person name="Copeland A."/>
            <person name="Barry K.W."/>
            <person name="Cichocki N."/>
            <person name="Veneault-Fourrey C."/>
            <person name="LaButti K."/>
            <person name="Lindquist E.A."/>
            <person name="Lipzen A."/>
            <person name="Lundell T."/>
            <person name="Morin E."/>
            <person name="Murat C."/>
            <person name="Sun H."/>
            <person name="Tunlid A."/>
            <person name="Henrissat B."/>
            <person name="Grigoriev I.V."/>
            <person name="Hibbett D.S."/>
            <person name="Martin F."/>
            <person name="Nordberg H.P."/>
            <person name="Cantor M.N."/>
            <person name="Hua S.X."/>
        </authorList>
    </citation>
    <scope>NUCLEOTIDE SEQUENCE [LARGE SCALE GENOMIC DNA]</scope>
    <source>
        <strain evidence="5">h7</strain>
    </source>
</reference>
<dbReference type="SUPFAM" id="SSF56112">
    <property type="entry name" value="Protein kinase-like (PK-like)"/>
    <property type="match status" value="1"/>
</dbReference>
<evidence type="ECO:0000313" key="5">
    <source>
        <dbReference type="Proteomes" id="UP000053424"/>
    </source>
</evidence>
<evidence type="ECO:0000256" key="2">
    <source>
        <dbReference type="ARBA" id="ARBA00022840"/>
    </source>
</evidence>
<dbReference type="SMART" id="SM00220">
    <property type="entry name" value="S_TKc"/>
    <property type="match status" value="1"/>
</dbReference>
<dbReference type="GO" id="GO:0004674">
    <property type="term" value="F:protein serine/threonine kinase activity"/>
    <property type="evidence" value="ECO:0007669"/>
    <property type="project" value="TreeGrafter"/>
</dbReference>
<dbReference type="EMBL" id="KN831773">
    <property type="protein sequence ID" value="KIM44882.1"/>
    <property type="molecule type" value="Genomic_DNA"/>
</dbReference>
<dbReference type="Proteomes" id="UP000053424">
    <property type="component" value="Unassembled WGS sequence"/>
</dbReference>
<dbReference type="PROSITE" id="PS00108">
    <property type="entry name" value="PROTEIN_KINASE_ST"/>
    <property type="match status" value="1"/>
</dbReference>
<feature type="domain" description="Protein kinase" evidence="3">
    <location>
        <begin position="36"/>
        <end position="244"/>
    </location>
</feature>
<dbReference type="AlphaFoldDB" id="A0A0C2YV34"/>
<dbReference type="HOGENOM" id="CLU_000288_7_18_1"/>
<dbReference type="InterPro" id="IPR008271">
    <property type="entry name" value="Ser/Thr_kinase_AS"/>
</dbReference>
<dbReference type="PROSITE" id="PS50011">
    <property type="entry name" value="PROTEIN_KINASE_DOM"/>
    <property type="match status" value="1"/>
</dbReference>
<dbReference type="OrthoDB" id="346907at2759"/>
<evidence type="ECO:0000256" key="1">
    <source>
        <dbReference type="ARBA" id="ARBA00022741"/>
    </source>
</evidence>
<proteinExistence type="predicted"/>
<dbReference type="InterPro" id="IPR011009">
    <property type="entry name" value="Kinase-like_dom_sf"/>
</dbReference>
<keyword evidence="2" id="KW-0067">ATP-binding</keyword>
<dbReference type="Pfam" id="PF07714">
    <property type="entry name" value="PK_Tyr_Ser-Thr"/>
    <property type="match status" value="1"/>
</dbReference>
<dbReference type="Gene3D" id="1.10.510.10">
    <property type="entry name" value="Transferase(Phosphotransferase) domain 1"/>
    <property type="match status" value="1"/>
</dbReference>
<protein>
    <recommendedName>
        <fullName evidence="3">Protein kinase domain-containing protein</fullName>
    </recommendedName>
</protein>
<keyword evidence="1" id="KW-0547">Nucleotide-binding</keyword>
<dbReference type="GO" id="GO:0005524">
    <property type="term" value="F:ATP binding"/>
    <property type="evidence" value="ECO:0007669"/>
    <property type="project" value="UniProtKB-KW"/>
</dbReference>
<feature type="non-terminal residue" evidence="4">
    <location>
        <position position="1"/>
    </location>
</feature>
<evidence type="ECO:0000313" key="4">
    <source>
        <dbReference type="EMBL" id="KIM44882.1"/>
    </source>
</evidence>
<dbReference type="STRING" id="686832.A0A0C2YV34"/>
<dbReference type="PANTHER" id="PTHR44329:SF298">
    <property type="entry name" value="MIXED LINEAGE KINASE DOMAIN-LIKE PROTEIN"/>
    <property type="match status" value="1"/>
</dbReference>
<evidence type="ECO:0000259" key="3">
    <source>
        <dbReference type="PROSITE" id="PS50011"/>
    </source>
</evidence>
<dbReference type="InterPro" id="IPR001245">
    <property type="entry name" value="Ser-Thr/Tyr_kinase_cat_dom"/>
</dbReference>
<name>A0A0C2YV34_HEBCY</name>
<dbReference type="PANTHER" id="PTHR44329">
    <property type="entry name" value="SERINE/THREONINE-PROTEIN KINASE TNNI3K-RELATED"/>
    <property type="match status" value="1"/>
</dbReference>
<gene>
    <name evidence="4" type="ORF">M413DRAFT_67004</name>
</gene>
<sequence>DTSTDAVCRRRANRCLRELARESILPPSFFVSNVRRGAGHAVQGGAFADIYKGTMSGSPVCFRVLRMFEGPLEERKLLYKDFCSEVVVWRQLKHPNVLPFIGASIDLFAPQFCFVTPWLHNGDIISYLKQNPNHNRFTSICEIVEGIEYLHGLDPPVTHKDIKGANVLVRDDLVCCLADFGLASIVESQCLGRGSPAFEGSVCWAAPEIMNPSLSDVKNAKAGDIYALACTIYEACSLNHEFSR</sequence>
<dbReference type="InterPro" id="IPR000719">
    <property type="entry name" value="Prot_kinase_dom"/>
</dbReference>
<keyword evidence="5" id="KW-1185">Reference proteome</keyword>